<gene>
    <name evidence="2" type="ORF">GCM10022278_13300</name>
</gene>
<dbReference type="EMBL" id="BAABBO010000007">
    <property type="protein sequence ID" value="GAA3956097.1"/>
    <property type="molecule type" value="Genomic_DNA"/>
</dbReference>
<sequence length="238" mass="26754">MVKTALRPNIESAPLRLPWNKCHRLVSSQFPPINLYESILDPEDLDAAFELEALTNPRLRDEAGDLGFVAPEDRVSGPGSSAVMAAFTHIGAASRFTDGRYGVYYAGDSSATAIAETRFHRERFLSATEEPDTRLTLREYVTTILSELHDIRAEDELHDPDLESYKHTQPIAAQFREQGSHGLLYRSVRHAGGECVAIFKPRALKVPLIQAAHYQYVYSEHERRITDVFKMSRVPGVD</sequence>
<reference evidence="3" key="1">
    <citation type="journal article" date="2019" name="Int. J. Syst. Evol. Microbiol.">
        <title>The Global Catalogue of Microorganisms (GCM) 10K type strain sequencing project: providing services to taxonomists for standard genome sequencing and annotation.</title>
        <authorList>
            <consortium name="The Broad Institute Genomics Platform"/>
            <consortium name="The Broad Institute Genome Sequencing Center for Infectious Disease"/>
            <person name="Wu L."/>
            <person name="Ma J."/>
        </authorList>
    </citation>
    <scope>NUCLEOTIDE SEQUENCE [LARGE SCALE GENOMIC DNA]</scope>
    <source>
        <strain evidence="3">JCM 17555</strain>
    </source>
</reference>
<dbReference type="SMART" id="SM00953">
    <property type="entry name" value="RES"/>
    <property type="match status" value="1"/>
</dbReference>
<dbReference type="RefSeq" id="WP_344804561.1">
    <property type="nucleotide sequence ID" value="NZ_BAABBO010000007.1"/>
</dbReference>
<organism evidence="2 3">
    <name type="scientific">Allohahella marinimesophila</name>
    <dbReference type="NCBI Taxonomy" id="1054972"/>
    <lineage>
        <taxon>Bacteria</taxon>
        <taxon>Pseudomonadati</taxon>
        <taxon>Pseudomonadota</taxon>
        <taxon>Gammaproteobacteria</taxon>
        <taxon>Oceanospirillales</taxon>
        <taxon>Hahellaceae</taxon>
        <taxon>Allohahella</taxon>
    </lineage>
</organism>
<comment type="caution">
    <text evidence="2">The sequence shown here is derived from an EMBL/GenBank/DDBJ whole genome shotgun (WGS) entry which is preliminary data.</text>
</comment>
<protein>
    <submittedName>
        <fullName evidence="2">RES family NAD+ phosphorylase</fullName>
    </submittedName>
</protein>
<feature type="domain" description="RES" evidence="1">
    <location>
        <begin position="86"/>
        <end position="210"/>
    </location>
</feature>
<evidence type="ECO:0000313" key="3">
    <source>
        <dbReference type="Proteomes" id="UP001501337"/>
    </source>
</evidence>
<dbReference type="Proteomes" id="UP001501337">
    <property type="component" value="Unassembled WGS sequence"/>
</dbReference>
<dbReference type="Pfam" id="PF08808">
    <property type="entry name" value="RES"/>
    <property type="match status" value="1"/>
</dbReference>
<evidence type="ECO:0000313" key="2">
    <source>
        <dbReference type="EMBL" id="GAA3956097.1"/>
    </source>
</evidence>
<accession>A0ABP7NXP3</accession>
<name>A0ABP7NXP3_9GAMM</name>
<dbReference type="InterPro" id="IPR014914">
    <property type="entry name" value="RES_dom"/>
</dbReference>
<keyword evidence="3" id="KW-1185">Reference proteome</keyword>
<evidence type="ECO:0000259" key="1">
    <source>
        <dbReference type="SMART" id="SM00953"/>
    </source>
</evidence>
<proteinExistence type="predicted"/>